<gene>
    <name evidence="10" type="ORF">ACFPYN_04635</name>
</gene>
<evidence type="ECO:0000313" key="11">
    <source>
        <dbReference type="Proteomes" id="UP001596170"/>
    </source>
</evidence>
<feature type="domain" description="Membrane transport protein MMPL" evidence="9">
    <location>
        <begin position="202"/>
        <end position="451"/>
    </location>
</feature>
<dbReference type="InterPro" id="IPR004869">
    <property type="entry name" value="MMPL_dom"/>
</dbReference>
<keyword evidence="6 8" id="KW-0472">Membrane</keyword>
<evidence type="ECO:0000256" key="4">
    <source>
        <dbReference type="ARBA" id="ARBA00022692"/>
    </source>
</evidence>
<evidence type="ECO:0000313" key="10">
    <source>
        <dbReference type="EMBL" id="MFC6038740.1"/>
    </source>
</evidence>
<feature type="transmembrane region" description="Helical" evidence="8">
    <location>
        <begin position="389"/>
        <end position="408"/>
    </location>
</feature>
<evidence type="ECO:0000256" key="2">
    <source>
        <dbReference type="ARBA" id="ARBA00010157"/>
    </source>
</evidence>
<evidence type="ECO:0000259" key="9">
    <source>
        <dbReference type="Pfam" id="PF03176"/>
    </source>
</evidence>
<comment type="similarity">
    <text evidence="2">Belongs to the resistance-nodulation-cell division (RND) (TC 2.A.6) family. MmpL subfamily.</text>
</comment>
<reference evidence="11" key="1">
    <citation type="journal article" date="2019" name="Int. J. Syst. Evol. Microbiol.">
        <title>The Global Catalogue of Microorganisms (GCM) 10K type strain sequencing project: providing services to taxonomists for standard genome sequencing and annotation.</title>
        <authorList>
            <consortium name="The Broad Institute Genomics Platform"/>
            <consortium name="The Broad Institute Genome Sequencing Center for Infectious Disease"/>
            <person name="Wu L."/>
            <person name="Ma J."/>
        </authorList>
    </citation>
    <scope>NUCLEOTIDE SEQUENCE [LARGE SCALE GENOMIC DNA]</scope>
    <source>
        <strain evidence="11">CCUG 54527</strain>
    </source>
</reference>
<evidence type="ECO:0000256" key="1">
    <source>
        <dbReference type="ARBA" id="ARBA00004651"/>
    </source>
</evidence>
<dbReference type="RefSeq" id="WP_377732839.1">
    <property type="nucleotide sequence ID" value="NZ_JBHSRI010000003.1"/>
</dbReference>
<dbReference type="Proteomes" id="UP001596170">
    <property type="component" value="Unassembled WGS sequence"/>
</dbReference>
<dbReference type="EMBL" id="JBHSRI010000003">
    <property type="protein sequence ID" value="MFC6038740.1"/>
    <property type="molecule type" value="Genomic_DNA"/>
</dbReference>
<feature type="transmembrane region" description="Helical" evidence="8">
    <location>
        <begin position="414"/>
        <end position="432"/>
    </location>
</feature>
<accession>A0ABW1L432</accession>
<dbReference type="SUPFAM" id="SSF82866">
    <property type="entry name" value="Multidrug efflux transporter AcrB transmembrane domain"/>
    <property type="match status" value="1"/>
</dbReference>
<keyword evidence="5 8" id="KW-1133">Transmembrane helix</keyword>
<feature type="region of interest" description="Disordered" evidence="7">
    <location>
        <begin position="213"/>
        <end position="235"/>
    </location>
</feature>
<evidence type="ECO:0000256" key="8">
    <source>
        <dbReference type="SAM" id="Phobius"/>
    </source>
</evidence>
<evidence type="ECO:0000256" key="3">
    <source>
        <dbReference type="ARBA" id="ARBA00022475"/>
    </source>
</evidence>
<comment type="subcellular location">
    <subcellularLocation>
        <location evidence="1">Cell membrane</location>
        <topology evidence="1">Multi-pass membrane protein</topology>
    </subcellularLocation>
</comment>
<name>A0ABW1L432_9BACL</name>
<keyword evidence="3" id="KW-1003">Cell membrane</keyword>
<dbReference type="Gene3D" id="1.20.1640.10">
    <property type="entry name" value="Multidrug efflux transporter AcrB transmembrane domain"/>
    <property type="match status" value="1"/>
</dbReference>
<sequence length="452" mass="50739">MFILKRLASLLKKKPVKTILFTVLLIVVLAVGAQNVEMATGNDTLVSSESDVYQDNLALEKEFGGESIIVMYESDDQKSLLAINNLEHMEGLEQQLALNENIYSMISPVMLINQMSEKQAGKYQEGLSEIITGLDEMSGKLHEIGDNLISKTESSSQSPQDGTENLYGEKIRQFGIAINKTTSDMTTDQPQLQQQITQLKDYSQELIQLSEQVKQNESKTSALQTTNTEQGTQEQQQVELKELSTGLKEMGNQLESISLNMNNMQKYSDTLSPGLPKNQKTLDYMIYDDDGQLLDMFNELVMDDRYMMMSIKFKGEVSDVDKSEVVESINSYLDQHSLTTTQTFVSGKPVLDGEIESSMKDSMKKMMMLALIVMIIVLMISFKTRWRVLPLGIVLIAIVGTIGIMGWVSIPITMVSMAVFPILIGLGIDYAIQFQSRYTEEMEEGEDQYEAE</sequence>
<dbReference type="PRINTS" id="PR00702">
    <property type="entry name" value="ACRIFLAVINRP"/>
</dbReference>
<evidence type="ECO:0000256" key="5">
    <source>
        <dbReference type="ARBA" id="ARBA00022989"/>
    </source>
</evidence>
<dbReference type="InterPro" id="IPR001036">
    <property type="entry name" value="Acrflvin-R"/>
</dbReference>
<keyword evidence="11" id="KW-1185">Reference proteome</keyword>
<feature type="transmembrane region" description="Helical" evidence="8">
    <location>
        <begin position="366"/>
        <end position="382"/>
    </location>
</feature>
<proteinExistence type="inferred from homology"/>
<dbReference type="PANTHER" id="PTHR33406">
    <property type="entry name" value="MEMBRANE PROTEIN MJ1562-RELATED"/>
    <property type="match status" value="1"/>
</dbReference>
<protein>
    <submittedName>
        <fullName evidence="10">MMPL family transporter</fullName>
    </submittedName>
</protein>
<comment type="caution">
    <text evidence="10">The sequence shown here is derived from an EMBL/GenBank/DDBJ whole genome shotgun (WGS) entry which is preliminary data.</text>
</comment>
<feature type="compositionally biased region" description="Polar residues" evidence="7">
    <location>
        <begin position="213"/>
        <end position="223"/>
    </location>
</feature>
<dbReference type="InterPro" id="IPR050545">
    <property type="entry name" value="Mycobact_MmpL"/>
</dbReference>
<evidence type="ECO:0000256" key="7">
    <source>
        <dbReference type="SAM" id="MobiDB-lite"/>
    </source>
</evidence>
<dbReference type="Pfam" id="PF03176">
    <property type="entry name" value="MMPL"/>
    <property type="match status" value="1"/>
</dbReference>
<dbReference type="PANTHER" id="PTHR33406:SF6">
    <property type="entry name" value="MEMBRANE PROTEIN YDGH-RELATED"/>
    <property type="match status" value="1"/>
</dbReference>
<organism evidence="10 11">
    <name type="scientific">Paenisporosarcina macmurdoensis</name>
    <dbReference type="NCBI Taxonomy" id="212659"/>
    <lineage>
        <taxon>Bacteria</taxon>
        <taxon>Bacillati</taxon>
        <taxon>Bacillota</taxon>
        <taxon>Bacilli</taxon>
        <taxon>Bacillales</taxon>
        <taxon>Caryophanaceae</taxon>
        <taxon>Paenisporosarcina</taxon>
    </lineage>
</organism>
<feature type="compositionally biased region" description="Low complexity" evidence="7">
    <location>
        <begin position="224"/>
        <end position="235"/>
    </location>
</feature>
<evidence type="ECO:0000256" key="6">
    <source>
        <dbReference type="ARBA" id="ARBA00023136"/>
    </source>
</evidence>
<keyword evidence="4 8" id="KW-0812">Transmembrane</keyword>